<comment type="caution">
    <text evidence="1">The sequence shown here is derived from an EMBL/GenBank/DDBJ whole genome shotgun (WGS) entry which is preliminary data.</text>
</comment>
<dbReference type="Proteomes" id="UP001497535">
    <property type="component" value="Unassembled WGS sequence"/>
</dbReference>
<accession>A0ACB0ZQW4</accession>
<reference evidence="1" key="1">
    <citation type="submission" date="2023-11" db="EMBL/GenBank/DDBJ databases">
        <authorList>
            <person name="Poullet M."/>
        </authorList>
    </citation>
    <scope>NUCLEOTIDE SEQUENCE</scope>
    <source>
        <strain evidence="1">E1834</strain>
    </source>
</reference>
<evidence type="ECO:0000313" key="1">
    <source>
        <dbReference type="EMBL" id="CAK5080984.1"/>
    </source>
</evidence>
<gene>
    <name evidence="1" type="ORF">MENTE1834_LOCUS28194</name>
</gene>
<proteinExistence type="predicted"/>
<organism evidence="1 2">
    <name type="scientific">Meloidogyne enterolobii</name>
    <name type="common">Root-knot nematode worm</name>
    <name type="synonym">Meloidogyne mayaguensis</name>
    <dbReference type="NCBI Taxonomy" id="390850"/>
    <lineage>
        <taxon>Eukaryota</taxon>
        <taxon>Metazoa</taxon>
        <taxon>Ecdysozoa</taxon>
        <taxon>Nematoda</taxon>
        <taxon>Chromadorea</taxon>
        <taxon>Rhabditida</taxon>
        <taxon>Tylenchina</taxon>
        <taxon>Tylenchomorpha</taxon>
        <taxon>Tylenchoidea</taxon>
        <taxon>Meloidogynidae</taxon>
        <taxon>Meloidogyninae</taxon>
        <taxon>Meloidogyne</taxon>
    </lineage>
</organism>
<protein>
    <submittedName>
        <fullName evidence="1">Uncharacterized protein</fullName>
    </submittedName>
</protein>
<keyword evidence="2" id="KW-1185">Reference proteome</keyword>
<name>A0ACB0ZQW4_MELEN</name>
<sequence length="49" mass="6093">MKELHKLRLLNKDRLGMKMMGRRKVLIQRRKRTYFRNTMMIAVQIIVLY</sequence>
<evidence type="ECO:0000313" key="2">
    <source>
        <dbReference type="Proteomes" id="UP001497535"/>
    </source>
</evidence>
<dbReference type="EMBL" id="CAVMJV010000043">
    <property type="protein sequence ID" value="CAK5080984.1"/>
    <property type="molecule type" value="Genomic_DNA"/>
</dbReference>